<evidence type="ECO:0000256" key="1">
    <source>
        <dbReference type="SAM" id="MobiDB-lite"/>
    </source>
</evidence>
<gene>
    <name evidence="2" type="ORF">KVT40_001346</name>
</gene>
<accession>A0A8K0L6A0</accession>
<name>A0A8K0L6A0_9PEZI</name>
<dbReference type="OrthoDB" id="4424523at2759"/>
<evidence type="ECO:0000313" key="3">
    <source>
        <dbReference type="Proteomes" id="UP000809789"/>
    </source>
</evidence>
<evidence type="ECO:0000313" key="2">
    <source>
        <dbReference type="EMBL" id="KAG8629727.1"/>
    </source>
</evidence>
<comment type="caution">
    <text evidence="2">The sequence shown here is derived from an EMBL/GenBank/DDBJ whole genome shotgun (WGS) entry which is preliminary data.</text>
</comment>
<keyword evidence="3" id="KW-1185">Reference proteome</keyword>
<dbReference type="AlphaFoldDB" id="A0A8K0L6A0"/>
<dbReference type="Proteomes" id="UP000809789">
    <property type="component" value="Unassembled WGS sequence"/>
</dbReference>
<feature type="region of interest" description="Disordered" evidence="1">
    <location>
        <begin position="1"/>
        <end position="20"/>
    </location>
</feature>
<proteinExistence type="predicted"/>
<organism evidence="2 3">
    <name type="scientific">Elsinoe batatas</name>
    <dbReference type="NCBI Taxonomy" id="2601811"/>
    <lineage>
        <taxon>Eukaryota</taxon>
        <taxon>Fungi</taxon>
        <taxon>Dikarya</taxon>
        <taxon>Ascomycota</taxon>
        <taxon>Pezizomycotina</taxon>
        <taxon>Dothideomycetes</taxon>
        <taxon>Dothideomycetidae</taxon>
        <taxon>Myriangiales</taxon>
        <taxon>Elsinoaceae</taxon>
        <taxon>Elsinoe</taxon>
    </lineage>
</organism>
<dbReference type="EMBL" id="JAESVG020000002">
    <property type="protein sequence ID" value="KAG8629727.1"/>
    <property type="molecule type" value="Genomic_DNA"/>
</dbReference>
<reference evidence="2" key="1">
    <citation type="submission" date="2021-07" db="EMBL/GenBank/DDBJ databases">
        <title>Elsinoe batatas strain:CRI-CJ2 Genome sequencing and assembly.</title>
        <authorList>
            <person name="Huang L."/>
        </authorList>
    </citation>
    <scope>NUCLEOTIDE SEQUENCE</scope>
    <source>
        <strain evidence="2">CRI-CJ2</strain>
    </source>
</reference>
<feature type="compositionally biased region" description="Polar residues" evidence="1">
    <location>
        <begin position="1"/>
        <end position="11"/>
    </location>
</feature>
<sequence>MSTSGPTSLSNDEYEPLPSPSRNIYDSLIESSHDKWGWLIYRTTYVDDAAWDRFKAFDKDKFDGASREELRTHFAERAEGAYGREQPRATDTWKLTSAARYSHVKLIKVEWVPNVEADEEEIAYEVIDGLTQYDVVQWATDMTFDK</sequence>
<protein>
    <submittedName>
        <fullName evidence="2">Uncharacterized protein</fullName>
    </submittedName>
</protein>